<comment type="caution">
    <text evidence="4">The sequence shown here is derived from an EMBL/GenBank/DDBJ whole genome shotgun (WGS) entry which is preliminary data.</text>
</comment>
<keyword evidence="2" id="KW-0732">Signal</keyword>
<dbReference type="RefSeq" id="WP_150032046.1">
    <property type="nucleotide sequence ID" value="NZ_VWSH01000001.1"/>
</dbReference>
<proteinExistence type="inferred from homology"/>
<dbReference type="EMBL" id="VWSH01000001">
    <property type="protein sequence ID" value="KAA5537470.1"/>
    <property type="molecule type" value="Genomic_DNA"/>
</dbReference>
<dbReference type="InterPro" id="IPR011250">
    <property type="entry name" value="OMP/PagP_B-barrel"/>
</dbReference>
<dbReference type="InterPro" id="IPR003394">
    <property type="entry name" value="Porin_opacity"/>
</dbReference>
<evidence type="ECO:0000256" key="2">
    <source>
        <dbReference type="SAM" id="SignalP"/>
    </source>
</evidence>
<dbReference type="Pfam" id="PF02462">
    <property type="entry name" value="Opacity"/>
    <property type="match status" value="1"/>
</dbReference>
<reference evidence="4 5" key="1">
    <citation type="submission" date="2019-09" db="EMBL/GenBank/DDBJ databases">
        <title>Genome sequence and assembly of Taibaiella sp.</title>
        <authorList>
            <person name="Chhetri G."/>
        </authorList>
    </citation>
    <scope>NUCLEOTIDE SEQUENCE [LARGE SCALE GENOMIC DNA]</scope>
    <source>
        <strain evidence="4 5">KVB11</strain>
    </source>
</reference>
<comment type="similarity">
    <text evidence="1">Belongs to the opacity porin family.</text>
</comment>
<gene>
    <name evidence="4" type="ORF">F0919_07280</name>
</gene>
<sequence>MKKIVLLLCTSIGLFGMGTASAQLQQGNLLVGASLGDIGLGLQSGNTSFSLSINPKLGYFIQDNIALGGEVKLGLATDNTGTVVNYGIGAFGRYYFGQKNMVLMKHARFFGEASAGFSGLNSDPKGSVGATNTNGLGIGVGPGVAYFITPNIGLETLLKYDLTVGFGNATTYSKFGLSVGFQIYLPSKKARAIYNDAANELNKKDDE</sequence>
<evidence type="ECO:0000256" key="1">
    <source>
        <dbReference type="ARBA" id="ARBA00009830"/>
    </source>
</evidence>
<evidence type="ECO:0000313" key="4">
    <source>
        <dbReference type="EMBL" id="KAA5537470.1"/>
    </source>
</evidence>
<name>A0A5M6CSW0_9BACT</name>
<protein>
    <submittedName>
        <fullName evidence="4">Porin family protein</fullName>
    </submittedName>
</protein>
<dbReference type="Gene3D" id="2.40.160.20">
    <property type="match status" value="1"/>
</dbReference>
<evidence type="ECO:0000259" key="3">
    <source>
        <dbReference type="Pfam" id="PF02462"/>
    </source>
</evidence>
<dbReference type="Proteomes" id="UP000323632">
    <property type="component" value="Unassembled WGS sequence"/>
</dbReference>
<accession>A0A5M6CSW0</accession>
<feature type="signal peptide" evidence="2">
    <location>
        <begin position="1"/>
        <end position="22"/>
    </location>
</feature>
<dbReference type="AlphaFoldDB" id="A0A5M6CSW0"/>
<keyword evidence="5" id="KW-1185">Reference proteome</keyword>
<dbReference type="SUPFAM" id="SSF56925">
    <property type="entry name" value="OMPA-like"/>
    <property type="match status" value="1"/>
</dbReference>
<evidence type="ECO:0000313" key="5">
    <source>
        <dbReference type="Proteomes" id="UP000323632"/>
    </source>
</evidence>
<feature type="chain" id="PRO_5024349004" evidence="2">
    <location>
        <begin position="23"/>
        <end position="207"/>
    </location>
</feature>
<organism evidence="4 5">
    <name type="scientific">Taibaiella lutea</name>
    <dbReference type="NCBI Taxonomy" id="2608001"/>
    <lineage>
        <taxon>Bacteria</taxon>
        <taxon>Pseudomonadati</taxon>
        <taxon>Bacteroidota</taxon>
        <taxon>Chitinophagia</taxon>
        <taxon>Chitinophagales</taxon>
        <taxon>Chitinophagaceae</taxon>
        <taxon>Taibaiella</taxon>
    </lineage>
</organism>
<feature type="domain" description="Porin opacity type" evidence="3">
    <location>
        <begin position="124"/>
        <end position="182"/>
    </location>
</feature>